<evidence type="ECO:0000256" key="5">
    <source>
        <dbReference type="ARBA" id="ARBA00022764"/>
    </source>
</evidence>
<dbReference type="Proteomes" id="UP000018217">
    <property type="component" value="Unassembled WGS sequence"/>
</dbReference>
<dbReference type="Pfam" id="PF02753">
    <property type="entry name" value="PapD_C"/>
    <property type="match status" value="1"/>
</dbReference>
<dbReference type="InterPro" id="IPR016147">
    <property type="entry name" value="Pili_assmbl_chaperone_N"/>
</dbReference>
<evidence type="ECO:0000259" key="8">
    <source>
        <dbReference type="Pfam" id="PF00345"/>
    </source>
</evidence>
<evidence type="ECO:0000256" key="7">
    <source>
        <dbReference type="SAM" id="SignalP"/>
    </source>
</evidence>
<feature type="chain" id="PRO_5004743400" evidence="7">
    <location>
        <begin position="28"/>
        <end position="234"/>
    </location>
</feature>
<dbReference type="GO" id="GO:0071555">
    <property type="term" value="P:cell wall organization"/>
    <property type="evidence" value="ECO:0007669"/>
    <property type="project" value="InterPro"/>
</dbReference>
<dbReference type="InterPro" id="IPR013783">
    <property type="entry name" value="Ig-like_fold"/>
</dbReference>
<evidence type="ECO:0000256" key="1">
    <source>
        <dbReference type="ARBA" id="ARBA00004418"/>
    </source>
</evidence>
<keyword evidence="11" id="KW-1185">Reference proteome</keyword>
<evidence type="ECO:0000256" key="4">
    <source>
        <dbReference type="ARBA" id="ARBA00022729"/>
    </source>
</evidence>
<evidence type="ECO:0000313" key="10">
    <source>
        <dbReference type="EMBL" id="CCG88969.1"/>
    </source>
</evidence>
<dbReference type="PANTHER" id="PTHR30251:SF2">
    <property type="entry name" value="FIMBRIAL CHAPERONE YADV-RELATED"/>
    <property type="match status" value="1"/>
</dbReference>
<dbReference type="InterPro" id="IPR036316">
    <property type="entry name" value="Pili_assmbl_chap_C_dom_sf"/>
</dbReference>
<protein>
    <submittedName>
        <fullName evidence="10">Chaperone protein fimC</fullName>
    </submittedName>
</protein>
<dbReference type="EMBL" id="CAHS01000022">
    <property type="protein sequence ID" value="CCG88969.1"/>
    <property type="molecule type" value="Genomic_DNA"/>
</dbReference>
<dbReference type="FunFam" id="2.60.40.10:FF:000458">
    <property type="entry name" value="Molecular chaperone FimC"/>
    <property type="match status" value="1"/>
</dbReference>
<evidence type="ECO:0000256" key="6">
    <source>
        <dbReference type="ARBA" id="ARBA00023186"/>
    </source>
</evidence>
<dbReference type="GO" id="GO:0030288">
    <property type="term" value="C:outer membrane-bounded periplasmic space"/>
    <property type="evidence" value="ECO:0007669"/>
    <property type="project" value="InterPro"/>
</dbReference>
<dbReference type="SUPFAM" id="SSF49584">
    <property type="entry name" value="Periplasmic chaperone C-domain"/>
    <property type="match status" value="1"/>
</dbReference>
<feature type="domain" description="Pili assembly chaperone N-terminal" evidence="8">
    <location>
        <begin position="29"/>
        <end position="148"/>
    </location>
</feature>
<dbReference type="AlphaFoldDB" id="V5ZD80"/>
<dbReference type="InterPro" id="IPR016148">
    <property type="entry name" value="Pili_assmbl_chaperone_C"/>
</dbReference>
<dbReference type="PANTHER" id="PTHR30251">
    <property type="entry name" value="PILUS ASSEMBLY CHAPERONE"/>
    <property type="match status" value="1"/>
</dbReference>
<keyword evidence="3" id="KW-1029">Fimbrium biogenesis</keyword>
<evidence type="ECO:0000256" key="3">
    <source>
        <dbReference type="ARBA" id="ARBA00022558"/>
    </source>
</evidence>
<dbReference type="InterPro" id="IPR008962">
    <property type="entry name" value="PapD-like_sf"/>
</dbReference>
<sequence length="234" mass="26081">MYFISIRNIFFWGIALLALFMSQSSSAGGITLTGTRVIYPEQSKQVTMSLRNTSDKSSFLVQSWVENAKGEKSHDFVVAPPLYVSGPNNENTLRLIYNGSAQNKERETLYYFNVKSIPSVDKSKVSGQNVLMLAAITRIKLFYRPSGLTLPAAQAPEKMRFQRTGSGVTIENPTPYYLTLAQITIGGQKVDDRMIAPHTSEQVALKSLSNNEVKFRTINDFGAVTAEIKIQLRQ</sequence>
<keyword evidence="6" id="KW-0143">Chaperone</keyword>
<dbReference type="InterPro" id="IPR001829">
    <property type="entry name" value="Pili_assmbl_chaperone_bac"/>
</dbReference>
<dbReference type="InterPro" id="IPR050643">
    <property type="entry name" value="Periplasmic_pilus_chap"/>
</dbReference>
<comment type="caution">
    <text evidence="10">The sequence shown here is derived from an EMBL/GenBank/DDBJ whole genome shotgun (WGS) entry which is preliminary data.</text>
</comment>
<keyword evidence="5" id="KW-0574">Periplasm</keyword>
<feature type="signal peptide" evidence="7">
    <location>
        <begin position="1"/>
        <end position="27"/>
    </location>
</feature>
<dbReference type="PRINTS" id="PR00969">
    <property type="entry name" value="CHAPERONPILI"/>
</dbReference>
<feature type="domain" description="Pili assembly chaperone C-terminal" evidence="9">
    <location>
        <begin position="170"/>
        <end position="225"/>
    </location>
</feature>
<reference evidence="10 11" key="1">
    <citation type="journal article" date="2013" name="Syst. Appl. Microbiol.">
        <title>Phylogenetic position and virulence apparatus of the pear flower necrosis pathogen Erwinia piriflorinigrans CFBP 5888T as assessed by comparative genomics.</title>
        <authorList>
            <person name="Smits T.H."/>
            <person name="Rezzonico F."/>
            <person name="Lopez M.M."/>
            <person name="Blom J."/>
            <person name="Goesmann A."/>
            <person name="Frey J.E."/>
            <person name="Duffy B."/>
        </authorList>
    </citation>
    <scope>NUCLEOTIDE SEQUENCE [LARGE SCALE GENOMIC DNA]</scope>
    <source>
        <strain evidence="11">CFBP5888</strain>
    </source>
</reference>
<dbReference type="OrthoDB" id="9131059at2"/>
<organism evidence="10 11">
    <name type="scientific">Erwinia piriflorinigrans CFBP 5888</name>
    <dbReference type="NCBI Taxonomy" id="1161919"/>
    <lineage>
        <taxon>Bacteria</taxon>
        <taxon>Pseudomonadati</taxon>
        <taxon>Pseudomonadota</taxon>
        <taxon>Gammaproteobacteria</taxon>
        <taxon>Enterobacterales</taxon>
        <taxon>Erwiniaceae</taxon>
        <taxon>Erwinia</taxon>
    </lineage>
</organism>
<dbReference type="STRING" id="1161919.EPIR_3606"/>
<gene>
    <name evidence="10" type="primary">fimC</name>
    <name evidence="10" type="ORF">EPIR_3606</name>
</gene>
<evidence type="ECO:0000313" key="11">
    <source>
        <dbReference type="Proteomes" id="UP000018217"/>
    </source>
</evidence>
<comment type="subcellular location">
    <subcellularLocation>
        <location evidence="1">Periplasm</location>
    </subcellularLocation>
</comment>
<comment type="similarity">
    <text evidence="2">Belongs to the periplasmic pilus chaperone family.</text>
</comment>
<name>V5ZD80_9GAMM</name>
<accession>V5ZD80</accession>
<dbReference type="Gene3D" id="2.60.40.10">
    <property type="entry name" value="Immunoglobulins"/>
    <property type="match status" value="2"/>
</dbReference>
<keyword evidence="4 7" id="KW-0732">Signal</keyword>
<dbReference type="SUPFAM" id="SSF49354">
    <property type="entry name" value="PapD-like"/>
    <property type="match status" value="1"/>
</dbReference>
<evidence type="ECO:0000259" key="9">
    <source>
        <dbReference type="Pfam" id="PF02753"/>
    </source>
</evidence>
<proteinExistence type="inferred from homology"/>
<evidence type="ECO:0000256" key="2">
    <source>
        <dbReference type="ARBA" id="ARBA00007399"/>
    </source>
</evidence>
<dbReference type="Pfam" id="PF00345">
    <property type="entry name" value="PapD_N"/>
    <property type="match status" value="1"/>
</dbReference>